<dbReference type="AlphaFoldDB" id="A0A9D4RD17"/>
<protein>
    <submittedName>
        <fullName evidence="2">Uncharacterized protein</fullName>
    </submittedName>
</protein>
<accession>A0A9D4RD17</accession>
<evidence type="ECO:0000313" key="3">
    <source>
        <dbReference type="Proteomes" id="UP000828390"/>
    </source>
</evidence>
<evidence type="ECO:0000256" key="1">
    <source>
        <dbReference type="SAM" id="MobiDB-lite"/>
    </source>
</evidence>
<gene>
    <name evidence="2" type="ORF">DPMN_025984</name>
</gene>
<organism evidence="2 3">
    <name type="scientific">Dreissena polymorpha</name>
    <name type="common">Zebra mussel</name>
    <name type="synonym">Mytilus polymorpha</name>
    <dbReference type="NCBI Taxonomy" id="45954"/>
    <lineage>
        <taxon>Eukaryota</taxon>
        <taxon>Metazoa</taxon>
        <taxon>Spiralia</taxon>
        <taxon>Lophotrochozoa</taxon>
        <taxon>Mollusca</taxon>
        <taxon>Bivalvia</taxon>
        <taxon>Autobranchia</taxon>
        <taxon>Heteroconchia</taxon>
        <taxon>Euheterodonta</taxon>
        <taxon>Imparidentia</taxon>
        <taxon>Neoheterodontei</taxon>
        <taxon>Myida</taxon>
        <taxon>Dreissenoidea</taxon>
        <taxon>Dreissenidae</taxon>
        <taxon>Dreissena</taxon>
    </lineage>
</organism>
<keyword evidence="3" id="KW-1185">Reference proteome</keyword>
<comment type="caution">
    <text evidence="2">The sequence shown here is derived from an EMBL/GenBank/DDBJ whole genome shotgun (WGS) entry which is preliminary data.</text>
</comment>
<dbReference type="EMBL" id="JAIWYP010000002">
    <property type="protein sequence ID" value="KAH3863008.1"/>
    <property type="molecule type" value="Genomic_DNA"/>
</dbReference>
<feature type="region of interest" description="Disordered" evidence="1">
    <location>
        <begin position="1"/>
        <end position="22"/>
    </location>
</feature>
<reference evidence="2" key="2">
    <citation type="submission" date="2020-11" db="EMBL/GenBank/DDBJ databases">
        <authorList>
            <person name="McCartney M.A."/>
            <person name="Auch B."/>
            <person name="Kono T."/>
            <person name="Mallez S."/>
            <person name="Becker A."/>
            <person name="Gohl D.M."/>
            <person name="Silverstein K.A.T."/>
            <person name="Koren S."/>
            <person name="Bechman K.B."/>
            <person name="Herman A."/>
            <person name="Abrahante J.E."/>
            <person name="Garbe J."/>
        </authorList>
    </citation>
    <scope>NUCLEOTIDE SEQUENCE</scope>
    <source>
        <strain evidence="2">Duluth1</strain>
        <tissue evidence="2">Whole animal</tissue>
    </source>
</reference>
<sequence length="72" mass="7492">MSVRPPRGAIPGIDPGADPCGQWPPDVVHSQPPGGLCHLGDCALCKILAASDAALRLSVVCTLWWGTGRCRS</sequence>
<reference evidence="2" key="1">
    <citation type="journal article" date="2019" name="bioRxiv">
        <title>The Genome of the Zebra Mussel, Dreissena polymorpha: A Resource for Invasive Species Research.</title>
        <authorList>
            <person name="McCartney M.A."/>
            <person name="Auch B."/>
            <person name="Kono T."/>
            <person name="Mallez S."/>
            <person name="Zhang Y."/>
            <person name="Obille A."/>
            <person name="Becker A."/>
            <person name="Abrahante J.E."/>
            <person name="Garbe J."/>
            <person name="Badalamenti J.P."/>
            <person name="Herman A."/>
            <person name="Mangelson H."/>
            <person name="Liachko I."/>
            <person name="Sullivan S."/>
            <person name="Sone E.D."/>
            <person name="Koren S."/>
            <person name="Silverstein K.A.T."/>
            <person name="Beckman K.B."/>
            <person name="Gohl D.M."/>
        </authorList>
    </citation>
    <scope>NUCLEOTIDE SEQUENCE</scope>
    <source>
        <strain evidence="2">Duluth1</strain>
        <tissue evidence="2">Whole animal</tissue>
    </source>
</reference>
<name>A0A9D4RD17_DREPO</name>
<proteinExistence type="predicted"/>
<dbReference type="Proteomes" id="UP000828390">
    <property type="component" value="Unassembled WGS sequence"/>
</dbReference>
<evidence type="ECO:0000313" key="2">
    <source>
        <dbReference type="EMBL" id="KAH3863008.1"/>
    </source>
</evidence>